<dbReference type="PRINTS" id="PR00035">
    <property type="entry name" value="HTHGNTR"/>
</dbReference>
<dbReference type="SUPFAM" id="SSF48008">
    <property type="entry name" value="GntR ligand-binding domain-like"/>
    <property type="match status" value="1"/>
</dbReference>
<keyword evidence="1" id="KW-0805">Transcription regulation</keyword>
<organism evidence="6">
    <name type="scientific">Sinorhizobium medicae</name>
    <dbReference type="NCBI Taxonomy" id="110321"/>
    <lineage>
        <taxon>Bacteria</taxon>
        <taxon>Pseudomonadati</taxon>
        <taxon>Pseudomonadota</taxon>
        <taxon>Alphaproteobacteria</taxon>
        <taxon>Hyphomicrobiales</taxon>
        <taxon>Rhizobiaceae</taxon>
        <taxon>Sinorhizobium/Ensifer group</taxon>
        <taxon>Sinorhizobium</taxon>
    </lineage>
</organism>
<dbReference type="Pfam" id="PF07729">
    <property type="entry name" value="FCD"/>
    <property type="match status" value="1"/>
</dbReference>
<dbReference type="CDD" id="cd07377">
    <property type="entry name" value="WHTH_GntR"/>
    <property type="match status" value="1"/>
</dbReference>
<dbReference type="Pfam" id="PF00392">
    <property type="entry name" value="GntR"/>
    <property type="match status" value="1"/>
</dbReference>
<dbReference type="RefSeq" id="WP_018210195.1">
    <property type="nucleotide sequence ID" value="NZ_CABFNB010000146.1"/>
</dbReference>
<dbReference type="InterPro" id="IPR011711">
    <property type="entry name" value="GntR_C"/>
</dbReference>
<proteinExistence type="predicted"/>
<dbReference type="GO" id="GO:0003700">
    <property type="term" value="F:DNA-binding transcription factor activity"/>
    <property type="evidence" value="ECO:0007669"/>
    <property type="project" value="InterPro"/>
</dbReference>
<gene>
    <name evidence="5" type="ORF">BMJ33_00570</name>
    <name evidence="6" type="ORF">EMEDMD4_760015</name>
</gene>
<dbReference type="AlphaFoldDB" id="A0A508XA06"/>
<sequence>MNDALAGNAIRVERPTKTLRELALDKVRDAIVDGYFRPGDRLVERDLCARLGVSRTIVREVLRHLESEGLVANLPNKGPIVARLDLNEAKQIYEIRGALEGMAARLCAERNDSTVVAALEASLEGIRQSYAAKDMPAVLNHTSAFYQTLFTKVDRHVAWGVVSLLTVRINHLRSMTIKTRNRDVEGPAQMERIVEAIRKGDGEAAYTAALDHVARASVIAEAVLSAQQTGD</sequence>
<reference evidence="5 7" key="2">
    <citation type="journal article" date="2018" name="FEMS Microbiol. Ecol.">
        <title>Co-invading symbiotic mutualists of Medicago polymorpha retain high ancestral diversity and contain diverse accessory genomes.</title>
        <authorList>
            <person name="Porter S.S."/>
            <person name="Faber-Hammond J.J."/>
            <person name="Friesen M.L."/>
        </authorList>
    </citation>
    <scope>NUCLEOTIDE SEQUENCE [LARGE SCALE GENOMIC DNA]</scope>
    <source>
        <strain evidence="5 7">Str16</strain>
    </source>
</reference>
<dbReference type="GO" id="GO:0003677">
    <property type="term" value="F:DNA binding"/>
    <property type="evidence" value="ECO:0007669"/>
    <property type="project" value="UniProtKB-KW"/>
</dbReference>
<name>A0A508XA06_9HYPH</name>
<dbReference type="PANTHER" id="PTHR43537">
    <property type="entry name" value="TRANSCRIPTIONAL REGULATOR, GNTR FAMILY"/>
    <property type="match status" value="1"/>
</dbReference>
<dbReference type="PROSITE" id="PS50949">
    <property type="entry name" value="HTH_GNTR"/>
    <property type="match status" value="1"/>
</dbReference>
<dbReference type="SUPFAM" id="SSF46785">
    <property type="entry name" value="Winged helix' DNA-binding domain"/>
    <property type="match status" value="1"/>
</dbReference>
<dbReference type="InterPro" id="IPR036390">
    <property type="entry name" value="WH_DNA-bd_sf"/>
</dbReference>
<dbReference type="InterPro" id="IPR000524">
    <property type="entry name" value="Tscrpt_reg_HTH_GntR"/>
</dbReference>
<dbReference type="Proteomes" id="UP001190825">
    <property type="component" value="Unassembled WGS sequence"/>
</dbReference>
<evidence type="ECO:0000313" key="6">
    <source>
        <dbReference type="EMBL" id="VTZ64961.1"/>
    </source>
</evidence>
<reference evidence="6" key="3">
    <citation type="submission" date="2019-06" db="EMBL/GenBank/DDBJ databases">
        <authorList>
            <person name="Le Quere A."/>
            <person name="Colella S."/>
        </authorList>
    </citation>
    <scope>NUCLEOTIDE SEQUENCE</scope>
    <source>
        <strain evidence="6">EmedicaeMD41</strain>
    </source>
</reference>
<evidence type="ECO:0000313" key="7">
    <source>
        <dbReference type="Proteomes" id="UP001190825"/>
    </source>
</evidence>
<dbReference type="SMART" id="SM00895">
    <property type="entry name" value="FCD"/>
    <property type="match status" value="1"/>
</dbReference>
<accession>A0A508XA06</accession>
<dbReference type="PANTHER" id="PTHR43537:SF24">
    <property type="entry name" value="GLUCONATE OPERON TRANSCRIPTIONAL REPRESSOR"/>
    <property type="match status" value="1"/>
</dbReference>
<dbReference type="Gene3D" id="1.20.120.530">
    <property type="entry name" value="GntR ligand-binding domain-like"/>
    <property type="match status" value="1"/>
</dbReference>
<dbReference type="EMBL" id="NBUC01000005">
    <property type="protein sequence ID" value="PLU09794.1"/>
    <property type="molecule type" value="Genomic_DNA"/>
</dbReference>
<dbReference type="GeneID" id="61615061"/>
<dbReference type="SMART" id="SM00345">
    <property type="entry name" value="HTH_GNTR"/>
    <property type="match status" value="1"/>
</dbReference>
<dbReference type="Proteomes" id="UP000507954">
    <property type="component" value="Unassembled WGS sequence"/>
</dbReference>
<dbReference type="InterPro" id="IPR036388">
    <property type="entry name" value="WH-like_DNA-bd_sf"/>
</dbReference>
<keyword evidence="7" id="KW-1185">Reference proteome</keyword>
<feature type="domain" description="HTH gntR-type" evidence="4">
    <location>
        <begin position="17"/>
        <end position="84"/>
    </location>
</feature>
<dbReference type="EMBL" id="CABFNB010000146">
    <property type="protein sequence ID" value="VTZ64961.1"/>
    <property type="molecule type" value="Genomic_DNA"/>
</dbReference>
<keyword evidence="2" id="KW-0238">DNA-binding</keyword>
<evidence type="ECO:0000256" key="2">
    <source>
        <dbReference type="ARBA" id="ARBA00023125"/>
    </source>
</evidence>
<evidence type="ECO:0000256" key="3">
    <source>
        <dbReference type="ARBA" id="ARBA00023163"/>
    </source>
</evidence>
<evidence type="ECO:0000259" key="4">
    <source>
        <dbReference type="PROSITE" id="PS50949"/>
    </source>
</evidence>
<protein>
    <submittedName>
        <fullName evidence="6">GntR family transcriptional regulator</fullName>
    </submittedName>
</protein>
<evidence type="ECO:0000256" key="1">
    <source>
        <dbReference type="ARBA" id="ARBA00023015"/>
    </source>
</evidence>
<dbReference type="Gene3D" id="1.10.10.10">
    <property type="entry name" value="Winged helix-like DNA-binding domain superfamily/Winged helix DNA-binding domain"/>
    <property type="match status" value="1"/>
</dbReference>
<reference evidence="5" key="1">
    <citation type="submission" date="2017-04" db="EMBL/GenBank/DDBJ databases">
        <authorList>
            <person name="Porter S."/>
            <person name="Friesen M.L."/>
            <person name="Faber-Hammond J."/>
        </authorList>
    </citation>
    <scope>NUCLEOTIDE SEQUENCE</scope>
    <source>
        <strain evidence="5">Str16</strain>
    </source>
</reference>
<keyword evidence="3" id="KW-0804">Transcription</keyword>
<evidence type="ECO:0000313" key="5">
    <source>
        <dbReference type="EMBL" id="PLU09794.1"/>
    </source>
</evidence>
<dbReference type="InterPro" id="IPR008920">
    <property type="entry name" value="TF_FadR/GntR_C"/>
</dbReference>